<keyword evidence="1" id="KW-0812">Transmembrane</keyword>
<accession>A0AAV3S4V1</accession>
<evidence type="ECO:0000256" key="1">
    <source>
        <dbReference type="SAM" id="Phobius"/>
    </source>
</evidence>
<dbReference type="Pfam" id="PF25259">
    <property type="entry name" value="DUF7860"/>
    <property type="match status" value="1"/>
</dbReference>
<evidence type="ECO:0000313" key="3">
    <source>
        <dbReference type="Proteomes" id="UP001500837"/>
    </source>
</evidence>
<dbReference type="InterPro" id="IPR057182">
    <property type="entry name" value="DUF7860"/>
</dbReference>
<protein>
    <recommendedName>
        <fullName evidence="4">MFS transporter</fullName>
    </recommendedName>
</protein>
<gene>
    <name evidence="2" type="ORF">GCM10009066_08780</name>
</gene>
<dbReference type="RefSeq" id="WP_211313018.1">
    <property type="nucleotide sequence ID" value="NZ_BAAABL010000035.1"/>
</dbReference>
<proteinExistence type="predicted"/>
<dbReference type="Proteomes" id="UP001500837">
    <property type="component" value="Unassembled WGS sequence"/>
</dbReference>
<keyword evidence="1" id="KW-0472">Membrane</keyword>
<name>A0AAV3S4V1_9EURY</name>
<keyword evidence="1" id="KW-1133">Transmembrane helix</keyword>
<feature type="transmembrane region" description="Helical" evidence="1">
    <location>
        <begin position="54"/>
        <end position="73"/>
    </location>
</feature>
<comment type="caution">
    <text evidence="2">The sequence shown here is derived from an EMBL/GenBank/DDBJ whole genome shotgun (WGS) entry which is preliminary data.</text>
</comment>
<evidence type="ECO:0008006" key="4">
    <source>
        <dbReference type="Google" id="ProtNLM"/>
    </source>
</evidence>
<sequence>MGRYGDIDYPTLTKRATLLSVCLVLGGFLLADAGPALLGSIPGWAMTTAVDAEGLGALGIVLCPLVFGVVLPLTE</sequence>
<evidence type="ECO:0000313" key="2">
    <source>
        <dbReference type="EMBL" id="GAA0296545.1"/>
    </source>
</evidence>
<dbReference type="EMBL" id="BAAABL010000035">
    <property type="protein sequence ID" value="GAA0296545.1"/>
    <property type="molecule type" value="Genomic_DNA"/>
</dbReference>
<reference evidence="2 3" key="1">
    <citation type="journal article" date="2019" name="Int. J. Syst. Evol. Microbiol.">
        <title>The Global Catalogue of Microorganisms (GCM) 10K type strain sequencing project: providing services to taxonomists for standard genome sequencing and annotation.</title>
        <authorList>
            <consortium name="The Broad Institute Genomics Platform"/>
            <consortium name="The Broad Institute Genome Sequencing Center for Infectious Disease"/>
            <person name="Wu L."/>
            <person name="Ma J."/>
        </authorList>
    </citation>
    <scope>NUCLEOTIDE SEQUENCE [LARGE SCALE GENOMIC DNA]</scope>
    <source>
        <strain evidence="2 3">JCM 16330</strain>
    </source>
</reference>
<organism evidence="2 3">
    <name type="scientific">Halarchaeum salinum</name>
    <dbReference type="NCBI Taxonomy" id="489912"/>
    <lineage>
        <taxon>Archaea</taxon>
        <taxon>Methanobacteriati</taxon>
        <taxon>Methanobacteriota</taxon>
        <taxon>Stenosarchaea group</taxon>
        <taxon>Halobacteria</taxon>
        <taxon>Halobacteriales</taxon>
        <taxon>Halobacteriaceae</taxon>
    </lineage>
</organism>
<keyword evidence="3" id="KW-1185">Reference proteome</keyword>
<dbReference type="AlphaFoldDB" id="A0AAV3S4V1"/>